<evidence type="ECO:0000313" key="6">
    <source>
        <dbReference type="Proteomes" id="UP000092024"/>
    </source>
</evidence>
<dbReference type="STRING" id="1844972.A7K91_17135"/>
<dbReference type="SMART" id="SM00382">
    <property type="entry name" value="AAA"/>
    <property type="match status" value="2"/>
</dbReference>
<keyword evidence="2" id="KW-0067">ATP-binding</keyword>
<keyword evidence="1" id="KW-0547">Nucleotide-binding</keyword>
<dbReference type="FunFam" id="3.40.50.300:FF:000011">
    <property type="entry name" value="Putative ABC transporter ATP-binding component"/>
    <property type="match status" value="1"/>
</dbReference>
<dbReference type="PROSITE" id="PS50893">
    <property type="entry name" value="ABC_TRANSPORTER_2"/>
    <property type="match status" value="2"/>
</dbReference>
<evidence type="ECO:0000259" key="4">
    <source>
        <dbReference type="PROSITE" id="PS50893"/>
    </source>
</evidence>
<evidence type="ECO:0000256" key="2">
    <source>
        <dbReference type="ARBA" id="ARBA00022840"/>
    </source>
</evidence>
<dbReference type="Proteomes" id="UP000092024">
    <property type="component" value="Unassembled WGS sequence"/>
</dbReference>
<dbReference type="CDD" id="cd03221">
    <property type="entry name" value="ABCF_EF-3"/>
    <property type="match status" value="2"/>
</dbReference>
<gene>
    <name evidence="5" type="ORF">A7K91_17135</name>
</gene>
<dbReference type="Pfam" id="PF12848">
    <property type="entry name" value="ABC_tran_Xtn"/>
    <property type="match status" value="1"/>
</dbReference>
<dbReference type="InterPro" id="IPR003593">
    <property type="entry name" value="AAA+_ATPase"/>
</dbReference>
<evidence type="ECO:0000256" key="3">
    <source>
        <dbReference type="SAM" id="Coils"/>
    </source>
</evidence>
<dbReference type="GO" id="GO:0005524">
    <property type="term" value="F:ATP binding"/>
    <property type="evidence" value="ECO:0007669"/>
    <property type="project" value="UniProtKB-KW"/>
</dbReference>
<protein>
    <recommendedName>
        <fullName evidence="4">ABC transporter domain-containing protein</fullName>
    </recommendedName>
</protein>
<dbReference type="OrthoDB" id="9801441at2"/>
<dbReference type="InterPro" id="IPR017871">
    <property type="entry name" value="ABC_transporter-like_CS"/>
</dbReference>
<dbReference type="InterPro" id="IPR032781">
    <property type="entry name" value="ABC_tran_Xtn"/>
</dbReference>
<reference evidence="5 6" key="1">
    <citation type="submission" date="2016-05" db="EMBL/GenBank/DDBJ databases">
        <title>Paenibacillus oryzae. sp. nov., isolated from the rice root.</title>
        <authorList>
            <person name="Zhang J."/>
            <person name="Zhang X."/>
        </authorList>
    </citation>
    <scope>NUCLEOTIDE SEQUENCE [LARGE SCALE GENOMIC DNA]</scope>
    <source>
        <strain evidence="5 6">1DrF-4</strain>
    </source>
</reference>
<accession>A0A1A5YDK2</accession>
<feature type="coiled-coil region" evidence="3">
    <location>
        <begin position="257"/>
        <end position="327"/>
    </location>
</feature>
<dbReference type="Gene3D" id="3.40.50.300">
    <property type="entry name" value="P-loop containing nucleotide triphosphate hydrolases"/>
    <property type="match status" value="2"/>
</dbReference>
<sequence length="559" mass="62461">MTMISFQQMTKMYGDHIILKQASFELAKGKRAALVGANGSGKSTILKLIMGLEEADHGDIELASGIRVGYLPQTLSIEGTVTIARYIGDAQRKLVELQHRLEELTAGLAKAEGRELDALMAEYGIAESRFQQRGGYDLDYRTRLVMEGLGLGHLDENRPLATLSGGQQTRVGLAALLIETPDLLLLDEPTNHLDEGALTWLESYLLDYPGTVLMSSHDRQFMNRCVNVIIEVDEYRAACRTYPGDYDHYKRCKAKELLQWEESYRQQQEEIARLKERMNESGRQVGHNRPARDRDKFIPHFFKGRVQNAISRNVRNAEVKLEQLMAREVEKPPQPLVFQLDFEPDDQDGEIALSVVGAGKGYSEQPDLLQEIELTVKAGSRLLITGPNGSGKSTLLDLLAGVTKPDTGVVSVGEGVSIGYLEQGARAISLPGIAGADFAKKLTLLDAYRLDRIGYEEDFRSELLATRLFQAQELEKKLAILSPGQLRKLQLARLIVSRANLLLLDEPTNHLSPDLMEQLERALELFPGTVIAVSHDRRFQEAFKGETFRLHRGRLIKSV</sequence>
<dbReference type="AlphaFoldDB" id="A0A1A5YDK2"/>
<dbReference type="PANTHER" id="PTHR42855:SF2">
    <property type="entry name" value="DRUG RESISTANCE ABC TRANSPORTER,ATP-BINDING PROTEIN"/>
    <property type="match status" value="1"/>
</dbReference>
<proteinExistence type="predicted"/>
<dbReference type="RefSeq" id="WP_068686322.1">
    <property type="nucleotide sequence ID" value="NZ_LYPA01000072.1"/>
</dbReference>
<dbReference type="PANTHER" id="PTHR42855">
    <property type="entry name" value="ABC TRANSPORTER ATP-BINDING SUBUNIT"/>
    <property type="match status" value="1"/>
</dbReference>
<feature type="domain" description="ABC transporter" evidence="4">
    <location>
        <begin position="4"/>
        <end position="259"/>
    </location>
</feature>
<evidence type="ECO:0000256" key="1">
    <source>
        <dbReference type="ARBA" id="ARBA00022741"/>
    </source>
</evidence>
<dbReference type="NCBIfam" id="NF000355">
    <property type="entry name" value="ribo_prot_ABC_F"/>
    <property type="match status" value="1"/>
</dbReference>
<dbReference type="InterPro" id="IPR051309">
    <property type="entry name" value="ABCF_ATPase"/>
</dbReference>
<dbReference type="SUPFAM" id="SSF52540">
    <property type="entry name" value="P-loop containing nucleoside triphosphate hydrolases"/>
    <property type="match status" value="2"/>
</dbReference>
<dbReference type="EMBL" id="LYPA01000072">
    <property type="protein sequence ID" value="OBR63480.1"/>
    <property type="molecule type" value="Genomic_DNA"/>
</dbReference>
<dbReference type="PROSITE" id="PS00211">
    <property type="entry name" value="ABC_TRANSPORTER_1"/>
    <property type="match status" value="2"/>
</dbReference>
<feature type="domain" description="ABC transporter" evidence="4">
    <location>
        <begin position="353"/>
        <end position="559"/>
    </location>
</feature>
<dbReference type="Pfam" id="PF00005">
    <property type="entry name" value="ABC_tran"/>
    <property type="match status" value="2"/>
</dbReference>
<dbReference type="GO" id="GO:0016887">
    <property type="term" value="F:ATP hydrolysis activity"/>
    <property type="evidence" value="ECO:0007669"/>
    <property type="project" value="InterPro"/>
</dbReference>
<name>A0A1A5YDK2_9BACL</name>
<keyword evidence="3" id="KW-0175">Coiled coil</keyword>
<organism evidence="5 6">
    <name type="scientific">Paenibacillus oryzae</name>
    <dbReference type="NCBI Taxonomy" id="1844972"/>
    <lineage>
        <taxon>Bacteria</taxon>
        <taxon>Bacillati</taxon>
        <taxon>Bacillota</taxon>
        <taxon>Bacilli</taxon>
        <taxon>Bacillales</taxon>
        <taxon>Paenibacillaceae</taxon>
        <taxon>Paenibacillus</taxon>
    </lineage>
</organism>
<dbReference type="InterPro" id="IPR003439">
    <property type="entry name" value="ABC_transporter-like_ATP-bd"/>
</dbReference>
<evidence type="ECO:0000313" key="5">
    <source>
        <dbReference type="EMBL" id="OBR63480.1"/>
    </source>
</evidence>
<comment type="caution">
    <text evidence="5">The sequence shown here is derived from an EMBL/GenBank/DDBJ whole genome shotgun (WGS) entry which is preliminary data.</text>
</comment>
<feature type="coiled-coil region" evidence="3">
    <location>
        <begin position="87"/>
        <end position="114"/>
    </location>
</feature>
<keyword evidence="6" id="KW-1185">Reference proteome</keyword>
<dbReference type="InterPro" id="IPR027417">
    <property type="entry name" value="P-loop_NTPase"/>
</dbReference>